<dbReference type="PANTHER" id="PTHR16305">
    <property type="entry name" value="TESTICULAR SOLUBLE ADENYLYL CYCLASE"/>
    <property type="match status" value="1"/>
</dbReference>
<keyword evidence="1" id="KW-0547">Nucleotide-binding</keyword>
<evidence type="ECO:0000256" key="2">
    <source>
        <dbReference type="ARBA" id="ARBA00022840"/>
    </source>
</evidence>
<dbReference type="GO" id="GO:0003677">
    <property type="term" value="F:DNA binding"/>
    <property type="evidence" value="ECO:0007669"/>
    <property type="project" value="InterPro"/>
</dbReference>
<dbReference type="PANTHER" id="PTHR16305:SF28">
    <property type="entry name" value="GUANYLATE CYCLASE DOMAIN-CONTAINING PROTEIN"/>
    <property type="match status" value="1"/>
</dbReference>
<dbReference type="GO" id="GO:0004016">
    <property type="term" value="F:adenylate cyclase activity"/>
    <property type="evidence" value="ECO:0007669"/>
    <property type="project" value="TreeGrafter"/>
</dbReference>
<dbReference type="CDD" id="cd06170">
    <property type="entry name" value="LuxR_C_like"/>
    <property type="match status" value="1"/>
</dbReference>
<dbReference type="SUPFAM" id="SSF52540">
    <property type="entry name" value="P-loop containing nucleoside triphosphate hydrolases"/>
    <property type="match status" value="1"/>
</dbReference>
<proteinExistence type="predicted"/>
<sequence>MCCEFVQGGRNTVIDADHARKSGTGLIGRNGLEQEIRDALRLTGTGKGTALLLVGKNGVGKSRLAATVAEMAVAAGMAWGQGRGSVIGRSVALRPLTEAVLSLVRGSDDLDADALRIHQPALAALLPEYAGASPSPVLLGEAVLRLLSRVARGRGCVLILEDLHEADYETLAVVEYLIDNLRREPVLLVATIGSEPGSMALALADAVATRRSGRFLSVPPLGYADTRRLVCSHLGVEGVPTAVADIVWLGSSGIPLLIRAIALDLAKSGYLGTGESDTRWMTSRTGEAPGELVKALERWTATLDPVTLDLLLLAAVLGRRYSPTVLAAATGLEAGEVRNRLSGLLGRKAYAPGRPAGTRLPILHPLLITALLAQLSPARQAELARRVADAVEAAHPGLPGLWCPAAAALRSRAGEPVAASRLFAEEARRQLVEARLSAAMDLADRAVLLPAGDSPEGRAAAWDVRLGALVEAGLADRAMGLAGSVDELVRRLPGSGQAGLHLRLADAAWQTGRTRVASALVKRAKIALGDESGGIGYVRAELSEVRFALDAATPGRLRKLSDTVARLIAAAGAADLPETACRGWPLLGRLLSLHDPARARECLAHAVAMAVHHHRPLDELRALLHLRSWEAMTTGDVDELRLVVEQAGVRGAESLRHRGTLTLALVAVLRGEFATAEELLDRLQADSTRLRLHRLTQQVLLLRTVLAGHRGRTAELATANFALRAQGGFQPQHSGWLHGLSGAFCALLAEDRERAMRELDLAARAQVVSLSIPHHSGKHGLSLLLRALRGDLDLAGWAAATADPAHHLRWDRQFAAFARAVLLGRRGDRAEAEVAVADAVALGAPYPNARFLGLRLVGEAALADGWGAPVRWLRAAEKHFDGLAVGQAAGALVRRAGARAGAAVFPPEVRAAGVTAREYEVLRLLVDRLSNREIADLLHLSHRTVERHVSSLIAKTGLPGRIELGRFAITAGVVRITPAPARVPTAPDGRSFR</sequence>
<dbReference type="AlphaFoldDB" id="A0A229S776"/>
<evidence type="ECO:0000313" key="4">
    <source>
        <dbReference type="EMBL" id="OXM54802.1"/>
    </source>
</evidence>
<gene>
    <name evidence="4" type="ORF">CFP71_18975</name>
</gene>
<protein>
    <submittedName>
        <fullName evidence="4">LuxR family transcriptional regulator</fullName>
    </submittedName>
</protein>
<dbReference type="PROSITE" id="PS50043">
    <property type="entry name" value="HTH_LUXR_2"/>
    <property type="match status" value="1"/>
</dbReference>
<evidence type="ECO:0000259" key="3">
    <source>
        <dbReference type="PROSITE" id="PS50043"/>
    </source>
</evidence>
<dbReference type="Pfam" id="PF13191">
    <property type="entry name" value="AAA_16"/>
    <property type="match status" value="1"/>
</dbReference>
<feature type="domain" description="HTH luxR-type" evidence="3">
    <location>
        <begin position="907"/>
        <end position="972"/>
    </location>
</feature>
<dbReference type="OrthoDB" id="5378762at2"/>
<name>A0A229S776_9PSEU</name>
<organism evidence="4 5">
    <name type="scientific">Amycolatopsis thailandensis</name>
    <dbReference type="NCBI Taxonomy" id="589330"/>
    <lineage>
        <taxon>Bacteria</taxon>
        <taxon>Bacillati</taxon>
        <taxon>Actinomycetota</taxon>
        <taxon>Actinomycetes</taxon>
        <taxon>Pseudonocardiales</taxon>
        <taxon>Pseudonocardiaceae</taxon>
        <taxon>Amycolatopsis</taxon>
    </lineage>
</organism>
<dbReference type="InterPro" id="IPR041664">
    <property type="entry name" value="AAA_16"/>
</dbReference>
<dbReference type="Gene3D" id="1.10.10.10">
    <property type="entry name" value="Winged helix-like DNA-binding domain superfamily/Winged helix DNA-binding domain"/>
    <property type="match status" value="1"/>
</dbReference>
<dbReference type="GO" id="GO:0006355">
    <property type="term" value="P:regulation of DNA-templated transcription"/>
    <property type="evidence" value="ECO:0007669"/>
    <property type="project" value="InterPro"/>
</dbReference>
<dbReference type="PRINTS" id="PR00038">
    <property type="entry name" value="HTHLUXR"/>
</dbReference>
<comment type="caution">
    <text evidence="4">The sequence shown here is derived from an EMBL/GenBank/DDBJ whole genome shotgun (WGS) entry which is preliminary data.</text>
</comment>
<accession>A0A229S776</accession>
<dbReference type="SMART" id="SM00421">
    <property type="entry name" value="HTH_LUXR"/>
    <property type="match status" value="1"/>
</dbReference>
<dbReference type="InterPro" id="IPR016032">
    <property type="entry name" value="Sig_transdc_resp-reg_C-effctor"/>
</dbReference>
<keyword evidence="5" id="KW-1185">Reference proteome</keyword>
<dbReference type="InterPro" id="IPR000792">
    <property type="entry name" value="Tscrpt_reg_LuxR_C"/>
</dbReference>
<dbReference type="InterPro" id="IPR027417">
    <property type="entry name" value="P-loop_NTPase"/>
</dbReference>
<dbReference type="Pfam" id="PF00196">
    <property type="entry name" value="GerE"/>
    <property type="match status" value="1"/>
</dbReference>
<evidence type="ECO:0000313" key="5">
    <source>
        <dbReference type="Proteomes" id="UP000215223"/>
    </source>
</evidence>
<dbReference type="InterPro" id="IPR003593">
    <property type="entry name" value="AAA+_ATPase"/>
</dbReference>
<dbReference type="EMBL" id="NMQT01000066">
    <property type="protein sequence ID" value="OXM54802.1"/>
    <property type="molecule type" value="Genomic_DNA"/>
</dbReference>
<dbReference type="InterPro" id="IPR036388">
    <property type="entry name" value="WH-like_DNA-bd_sf"/>
</dbReference>
<dbReference type="SMART" id="SM00382">
    <property type="entry name" value="AAA"/>
    <property type="match status" value="1"/>
</dbReference>
<dbReference type="SUPFAM" id="SSF46894">
    <property type="entry name" value="C-terminal effector domain of the bipartite response regulators"/>
    <property type="match status" value="1"/>
</dbReference>
<dbReference type="GO" id="GO:0005524">
    <property type="term" value="F:ATP binding"/>
    <property type="evidence" value="ECO:0007669"/>
    <property type="project" value="UniProtKB-KW"/>
</dbReference>
<reference evidence="4 5" key="1">
    <citation type="submission" date="2017-07" db="EMBL/GenBank/DDBJ databases">
        <title>Amycolatopsis thailandensis Genome sequencing and assembly.</title>
        <authorList>
            <person name="Kaur N."/>
            <person name="Mayilraj S."/>
        </authorList>
    </citation>
    <scope>NUCLEOTIDE SEQUENCE [LARGE SCALE GENOMIC DNA]</scope>
    <source>
        <strain evidence="4 5">JCM 16380</strain>
    </source>
</reference>
<evidence type="ECO:0000256" key="1">
    <source>
        <dbReference type="ARBA" id="ARBA00022741"/>
    </source>
</evidence>
<keyword evidence="2" id="KW-0067">ATP-binding</keyword>
<dbReference type="GO" id="GO:0005737">
    <property type="term" value="C:cytoplasm"/>
    <property type="evidence" value="ECO:0007669"/>
    <property type="project" value="TreeGrafter"/>
</dbReference>
<dbReference type="Proteomes" id="UP000215223">
    <property type="component" value="Unassembled WGS sequence"/>
</dbReference>